<dbReference type="PROSITE" id="PS50943">
    <property type="entry name" value="HTH_CROC1"/>
    <property type="match status" value="1"/>
</dbReference>
<reference evidence="2" key="1">
    <citation type="submission" date="2020-10" db="EMBL/GenBank/DDBJ databases">
        <authorList>
            <person name="Gilroy R."/>
        </authorList>
    </citation>
    <scope>NUCLEOTIDE SEQUENCE</scope>
    <source>
        <strain evidence="2">6276</strain>
    </source>
</reference>
<dbReference type="AlphaFoldDB" id="A0A9D1EWU0"/>
<gene>
    <name evidence="2" type="ORF">IAC10_00360</name>
</gene>
<dbReference type="Pfam" id="PF01381">
    <property type="entry name" value="HTH_3"/>
    <property type="match status" value="1"/>
</dbReference>
<dbReference type="Proteomes" id="UP000823928">
    <property type="component" value="Unassembled WGS sequence"/>
</dbReference>
<dbReference type="EMBL" id="DVIU01000009">
    <property type="protein sequence ID" value="HIS35069.1"/>
    <property type="molecule type" value="Genomic_DNA"/>
</dbReference>
<protein>
    <submittedName>
        <fullName evidence="2">Helix-turn-helix transcriptional regulator</fullName>
    </submittedName>
</protein>
<reference evidence="2" key="2">
    <citation type="journal article" date="2021" name="PeerJ">
        <title>Extensive microbial diversity within the chicken gut microbiome revealed by metagenomics and culture.</title>
        <authorList>
            <person name="Gilroy R."/>
            <person name="Ravi A."/>
            <person name="Getino M."/>
            <person name="Pursley I."/>
            <person name="Horton D.L."/>
            <person name="Alikhan N.F."/>
            <person name="Baker D."/>
            <person name="Gharbi K."/>
            <person name="Hall N."/>
            <person name="Watson M."/>
            <person name="Adriaenssens E.M."/>
            <person name="Foster-Nyarko E."/>
            <person name="Jarju S."/>
            <person name="Secka A."/>
            <person name="Antonio M."/>
            <person name="Oren A."/>
            <person name="Chaudhuri R.R."/>
            <person name="La Ragione R."/>
            <person name="Hildebrand F."/>
            <person name="Pallen M.J."/>
        </authorList>
    </citation>
    <scope>NUCLEOTIDE SEQUENCE</scope>
    <source>
        <strain evidence="2">6276</strain>
    </source>
</reference>
<evidence type="ECO:0000259" key="1">
    <source>
        <dbReference type="PROSITE" id="PS50943"/>
    </source>
</evidence>
<name>A0A9D1EWU0_9BACT</name>
<dbReference type="InterPro" id="IPR010982">
    <property type="entry name" value="Lambda_DNA-bd_dom_sf"/>
</dbReference>
<proteinExistence type="predicted"/>
<evidence type="ECO:0000313" key="3">
    <source>
        <dbReference type="Proteomes" id="UP000823928"/>
    </source>
</evidence>
<dbReference type="Gene3D" id="1.10.260.40">
    <property type="entry name" value="lambda repressor-like DNA-binding domains"/>
    <property type="match status" value="1"/>
</dbReference>
<dbReference type="GO" id="GO:0003677">
    <property type="term" value="F:DNA binding"/>
    <property type="evidence" value="ECO:0007669"/>
    <property type="project" value="InterPro"/>
</dbReference>
<feature type="domain" description="HTH cro/C1-type" evidence="1">
    <location>
        <begin position="7"/>
        <end position="45"/>
    </location>
</feature>
<dbReference type="CDD" id="cd00093">
    <property type="entry name" value="HTH_XRE"/>
    <property type="match status" value="1"/>
</dbReference>
<accession>A0A9D1EWU0</accession>
<evidence type="ECO:0000313" key="2">
    <source>
        <dbReference type="EMBL" id="HIS35069.1"/>
    </source>
</evidence>
<sequence>MTFREKVKFARLQLFLSQEKFAKELNVSFATINRWERGLCEPNYEGQKAFHDFCEKNHVKFED</sequence>
<organism evidence="2 3">
    <name type="scientific">Candidatus Scatousia excrementigallinarum</name>
    <dbReference type="NCBI Taxonomy" id="2840935"/>
    <lineage>
        <taxon>Bacteria</taxon>
        <taxon>Candidatus Scatousia</taxon>
    </lineage>
</organism>
<dbReference type="SMART" id="SM00530">
    <property type="entry name" value="HTH_XRE"/>
    <property type="match status" value="1"/>
</dbReference>
<dbReference type="SUPFAM" id="SSF47413">
    <property type="entry name" value="lambda repressor-like DNA-binding domains"/>
    <property type="match status" value="1"/>
</dbReference>
<dbReference type="InterPro" id="IPR001387">
    <property type="entry name" value="Cro/C1-type_HTH"/>
</dbReference>
<comment type="caution">
    <text evidence="2">The sequence shown here is derived from an EMBL/GenBank/DDBJ whole genome shotgun (WGS) entry which is preliminary data.</text>
</comment>